<evidence type="ECO:0000313" key="2">
    <source>
        <dbReference type="Proteomes" id="UP001162483"/>
    </source>
</evidence>
<protein>
    <submittedName>
        <fullName evidence="1">Uncharacterized protein</fullName>
    </submittedName>
</protein>
<sequence>MGFTGLCANSWWLQNTTCARHCTSIVLHFWDSPRHKVISQCWYEKDQDVLGSWCSPVHQKVERY</sequence>
<keyword evidence="2" id="KW-1185">Reference proteome</keyword>
<organism evidence="1 2">
    <name type="scientific">Staurois parvus</name>
    <dbReference type="NCBI Taxonomy" id="386267"/>
    <lineage>
        <taxon>Eukaryota</taxon>
        <taxon>Metazoa</taxon>
        <taxon>Chordata</taxon>
        <taxon>Craniata</taxon>
        <taxon>Vertebrata</taxon>
        <taxon>Euteleostomi</taxon>
        <taxon>Amphibia</taxon>
        <taxon>Batrachia</taxon>
        <taxon>Anura</taxon>
        <taxon>Neobatrachia</taxon>
        <taxon>Ranoidea</taxon>
        <taxon>Ranidae</taxon>
        <taxon>Staurois</taxon>
    </lineage>
</organism>
<proteinExistence type="predicted"/>
<comment type="caution">
    <text evidence="1">The sequence shown here is derived from an EMBL/GenBank/DDBJ whole genome shotgun (WGS) entry which is preliminary data.</text>
</comment>
<dbReference type="Proteomes" id="UP001162483">
    <property type="component" value="Unassembled WGS sequence"/>
</dbReference>
<reference evidence="1" key="1">
    <citation type="submission" date="2023-05" db="EMBL/GenBank/DDBJ databases">
        <authorList>
            <person name="Stuckert A."/>
        </authorList>
    </citation>
    <scope>NUCLEOTIDE SEQUENCE</scope>
</reference>
<name>A0ABN9EF72_9NEOB</name>
<gene>
    <name evidence="1" type="ORF">SPARVUS_LOCUS9829469</name>
</gene>
<evidence type="ECO:0000313" key="1">
    <source>
        <dbReference type="EMBL" id="CAI9583529.1"/>
    </source>
</evidence>
<dbReference type="EMBL" id="CATNWA010015454">
    <property type="protein sequence ID" value="CAI9583529.1"/>
    <property type="molecule type" value="Genomic_DNA"/>
</dbReference>
<accession>A0ABN9EF72</accession>